<dbReference type="PROSITE" id="PS00480">
    <property type="entry name" value="CITRATE_SYNTHASE"/>
    <property type="match status" value="1"/>
</dbReference>
<dbReference type="PATRIC" id="fig|1205910.3.peg.2298"/>
<dbReference type="GO" id="GO:0036440">
    <property type="term" value="F:citrate synthase activity"/>
    <property type="evidence" value="ECO:0007669"/>
    <property type="project" value="UniProtKB-EC"/>
</dbReference>
<evidence type="ECO:0000256" key="6">
    <source>
        <dbReference type="NCBIfam" id="TIGR01798"/>
    </source>
</evidence>
<evidence type="ECO:0000256" key="2">
    <source>
        <dbReference type="ARBA" id="ARBA00010566"/>
    </source>
</evidence>
<feature type="active site" evidence="8">
    <location>
        <position position="335"/>
    </location>
</feature>
<dbReference type="InterPro" id="IPR019810">
    <property type="entry name" value="Citrate_synthase_AS"/>
</dbReference>
<dbReference type="PANTHER" id="PTHR42871">
    <property type="entry name" value="CITRATE SYNTHASE"/>
    <property type="match status" value="1"/>
</dbReference>
<dbReference type="InterPro" id="IPR016143">
    <property type="entry name" value="Citrate_synth-like_sm_a-sub"/>
</dbReference>
<dbReference type="EMBL" id="CP003788">
    <property type="protein sequence ID" value="AFR05838.1"/>
    <property type="molecule type" value="Genomic_DNA"/>
</dbReference>
<keyword evidence="3 9" id="KW-0816">Tricarboxylic acid cycle</keyword>
<dbReference type="UniPathway" id="UPA00223">
    <property type="reaction ID" value="UER00717"/>
</dbReference>
<evidence type="ECO:0000256" key="10">
    <source>
        <dbReference type="RuleBase" id="RU003406"/>
    </source>
</evidence>
<evidence type="ECO:0000256" key="5">
    <source>
        <dbReference type="ARBA" id="ARBA00049288"/>
    </source>
</evidence>
<dbReference type="PANTHER" id="PTHR42871:SF1">
    <property type="entry name" value="CITRATE SYNTHASE"/>
    <property type="match status" value="1"/>
</dbReference>
<dbReference type="PIRSF" id="PIRSF001369">
    <property type="entry name" value="Citrate_synth"/>
    <property type="match status" value="1"/>
</dbReference>
<dbReference type="STRING" id="1205910.B005_2438"/>
<keyword evidence="11" id="KW-0012">Acyltransferase</keyword>
<dbReference type="Proteomes" id="UP000003779">
    <property type="component" value="Chromosome"/>
</dbReference>
<dbReference type="InterPro" id="IPR016142">
    <property type="entry name" value="Citrate_synth-like_lrg_a-sub"/>
</dbReference>
<evidence type="ECO:0000256" key="4">
    <source>
        <dbReference type="ARBA" id="ARBA00022679"/>
    </source>
</evidence>
<comment type="pathway">
    <text evidence="1 9">Carbohydrate metabolism; tricarboxylic acid cycle; isocitrate from oxaloacetate: step 1/2.</text>
</comment>
<keyword evidence="4 7" id="KW-0808">Transferase</keyword>
<protein>
    <recommendedName>
        <fullName evidence="6 7">Citrate synthase</fullName>
    </recommendedName>
</protein>
<reference evidence="12" key="2">
    <citation type="submission" date="2012-08" db="EMBL/GenBank/DDBJ databases">
        <title>Whole-genome sequence of Nocardiopsis alba strain ATCC BAA-2165 associated with honeybees.</title>
        <authorList>
            <person name="Qiao J."/>
            <person name="Chen L."/>
            <person name="Li Y."/>
            <person name="Wang J."/>
            <person name="Zhang W."/>
            <person name="Chen S."/>
        </authorList>
    </citation>
    <scope>NUCLEOTIDE SEQUENCE [LARGE SCALE GENOMIC DNA]</scope>
    <source>
        <strain evidence="12">ATCC BAA-2165 / BE74</strain>
    </source>
</reference>
<dbReference type="Gene3D" id="1.10.230.10">
    <property type="entry name" value="Cytochrome P450-Terp, domain 2"/>
    <property type="match status" value="1"/>
</dbReference>
<dbReference type="GO" id="GO:0005737">
    <property type="term" value="C:cytoplasm"/>
    <property type="evidence" value="ECO:0007669"/>
    <property type="project" value="InterPro"/>
</dbReference>
<dbReference type="InterPro" id="IPR024176">
    <property type="entry name" value="Citrate_synthase_bac-typ"/>
</dbReference>
<evidence type="ECO:0000256" key="7">
    <source>
        <dbReference type="PIRNR" id="PIRNR001369"/>
    </source>
</evidence>
<comment type="catalytic activity">
    <reaction evidence="5 9">
        <text>oxaloacetate + acetyl-CoA + H2O = citrate + CoA + H(+)</text>
        <dbReference type="Rhea" id="RHEA:16845"/>
        <dbReference type="ChEBI" id="CHEBI:15377"/>
        <dbReference type="ChEBI" id="CHEBI:15378"/>
        <dbReference type="ChEBI" id="CHEBI:16452"/>
        <dbReference type="ChEBI" id="CHEBI:16947"/>
        <dbReference type="ChEBI" id="CHEBI:57287"/>
        <dbReference type="ChEBI" id="CHEBI:57288"/>
        <dbReference type="EC" id="2.3.3.16"/>
    </reaction>
</comment>
<dbReference type="eggNOG" id="COG0372">
    <property type="taxonomic scope" value="Bacteria"/>
</dbReference>
<dbReference type="HOGENOM" id="CLU_025068_0_0_11"/>
<dbReference type="Gene3D" id="1.10.580.10">
    <property type="entry name" value="Citrate Synthase, domain 1"/>
    <property type="match status" value="1"/>
</dbReference>
<dbReference type="FunFam" id="1.10.230.10:FF:000002">
    <property type="entry name" value="Citrate synthase"/>
    <property type="match status" value="1"/>
</dbReference>
<dbReference type="PRINTS" id="PR00143">
    <property type="entry name" value="CITRTSNTHASE"/>
</dbReference>
<proteinExistence type="inferred from homology"/>
<feature type="active site" evidence="8">
    <location>
        <position position="392"/>
    </location>
</feature>
<organism evidence="11 12">
    <name type="scientific">Nocardiopsis alba (strain ATCC BAA-2165 / BE74)</name>
    <dbReference type="NCBI Taxonomy" id="1205910"/>
    <lineage>
        <taxon>Bacteria</taxon>
        <taxon>Bacillati</taxon>
        <taxon>Actinomycetota</taxon>
        <taxon>Actinomycetes</taxon>
        <taxon>Streptosporangiales</taxon>
        <taxon>Nocardiopsidaceae</taxon>
        <taxon>Nocardiopsis</taxon>
    </lineage>
</organism>
<evidence type="ECO:0000313" key="12">
    <source>
        <dbReference type="Proteomes" id="UP000003779"/>
    </source>
</evidence>
<dbReference type="AlphaFoldDB" id="J7KWS1"/>
<evidence type="ECO:0000256" key="3">
    <source>
        <dbReference type="ARBA" id="ARBA00022532"/>
    </source>
</evidence>
<evidence type="ECO:0000256" key="1">
    <source>
        <dbReference type="ARBA" id="ARBA00004751"/>
    </source>
</evidence>
<dbReference type="InterPro" id="IPR036969">
    <property type="entry name" value="Citrate_synthase_sf"/>
</dbReference>
<reference evidence="11 12" key="1">
    <citation type="journal article" date="2012" name="J. Bacteriol.">
        <title>Whole-Genome Sequence of Nocardiopsis alba Strain ATCC BAA-2165, Associated with Honeybees.</title>
        <authorList>
            <person name="Qiao J."/>
            <person name="Chen L."/>
            <person name="Li Y."/>
            <person name="Wang J."/>
            <person name="Zhang W."/>
            <person name="Chen S."/>
        </authorList>
    </citation>
    <scope>NUCLEOTIDE SEQUENCE [LARGE SCALE GENOMIC DNA]</scope>
    <source>
        <strain evidence="12">ATCC BAA-2165 / BE74</strain>
    </source>
</reference>
<dbReference type="Gene3D" id="2.20.28.60">
    <property type="match status" value="1"/>
</dbReference>
<dbReference type="KEGG" id="nal:B005_2438"/>
<evidence type="ECO:0000256" key="9">
    <source>
        <dbReference type="RuleBase" id="RU003370"/>
    </source>
</evidence>
<dbReference type="NCBIfam" id="NF004126">
    <property type="entry name" value="PRK05614.1"/>
    <property type="match status" value="1"/>
</dbReference>
<dbReference type="InterPro" id="IPR010953">
    <property type="entry name" value="Citrate_synthase_typ-I"/>
</dbReference>
<dbReference type="SUPFAM" id="SSF48256">
    <property type="entry name" value="Citrate synthase"/>
    <property type="match status" value="1"/>
</dbReference>
<dbReference type="GO" id="GO:0006099">
    <property type="term" value="P:tricarboxylic acid cycle"/>
    <property type="evidence" value="ECO:0007669"/>
    <property type="project" value="UniProtKB-UniRule"/>
</dbReference>
<evidence type="ECO:0000313" key="11">
    <source>
        <dbReference type="EMBL" id="AFR05838.1"/>
    </source>
</evidence>
<dbReference type="InterPro" id="IPR002020">
    <property type="entry name" value="Citrate_synthase"/>
</dbReference>
<evidence type="ECO:0000256" key="8">
    <source>
        <dbReference type="PIRSR" id="PIRSR001369-1"/>
    </source>
</evidence>
<sequence>MNQERGGGSPRVRRTSRIPRLERLTSGMSDDKERTVELHYEGGVLKLPVFTGTEGESTIELKTLLGSTGMTTLDPGFGNTASCSSKITYIDGAAGILRYRGYSIEDLAVNSNFLEVAYLVIYGELPEPAQLKEFSDKLRDNADIPAEMSAFIDAMPRNGHPMSLMASAVNTLAAYYDDSVDPSDDAQVELATIRLMAKLPTIAARIYRNSIGEAPIGPDDSLGYVDNFIRMTFGDNAASGELGDLFSKAVDMLLILHADHELNCSTATVRVVGSSQADIFASVASGINALSGPSHGGANQAVLEMLEEIRDSGISIDDFLERVKAREVRLMGFGHRVYKNFDPRSKEIKVLASQILDRDENPDELFELALKLEAAALEDSYFTERKLYPNVDFYTGVIYRTMGFPTNMFTVLFAIGRLPGWVAHYREQLHDPAFRIARPRQHYIGSGERRYPGQG</sequence>
<gene>
    <name evidence="11" type="primary">gltA</name>
    <name evidence="11" type="ordered locus">B005_2438</name>
</gene>
<dbReference type="NCBIfam" id="TIGR01798">
    <property type="entry name" value="cit_synth_I"/>
    <property type="match status" value="1"/>
</dbReference>
<comment type="similarity">
    <text evidence="2 7 10">Belongs to the citrate synthase family.</text>
</comment>
<accession>J7KWS1</accession>
<name>J7KWS1_NOCAA</name>
<dbReference type="Pfam" id="PF00285">
    <property type="entry name" value="Citrate_synt"/>
    <property type="match status" value="1"/>
</dbReference>